<keyword evidence="2" id="KW-1185">Reference proteome</keyword>
<reference evidence="1 2" key="1">
    <citation type="submission" date="2021-07" db="EMBL/GenBank/DDBJ databases">
        <title>Alteriqipengyuania abyssalis NZ-12B nov, sp.nov isolated from deep sea sponge in pacific ocean.</title>
        <authorList>
            <person name="Tareen S."/>
            <person name="Wink J."/>
        </authorList>
    </citation>
    <scope>NUCLEOTIDE SEQUENCE [LARGE SCALE GENOMIC DNA]</scope>
    <source>
        <strain evidence="1 2">NZ-12B</strain>
    </source>
</reference>
<evidence type="ECO:0000313" key="2">
    <source>
        <dbReference type="Proteomes" id="UP000759298"/>
    </source>
</evidence>
<protein>
    <submittedName>
        <fullName evidence="1">Uncharacterized protein</fullName>
    </submittedName>
</protein>
<sequence>MSHQSTVDQLIDSIRELQFMGEDEKYDVVDLDDGRLRAKLARTAKLREPTVADLDRAVAEIEAEDAANLKKQVEFNMKCSERRDDLRVFYVYNTADRKMTVLARNVACARYYARANGHIQQERNGRVMVMPESAELELRRSGDPLGRALRDGYPGVITKVGENVVNENREKVYTPMTIVK</sequence>
<proteinExistence type="predicted"/>
<name>A0ABS7PH54_9SPHN</name>
<gene>
    <name evidence="1" type="ORF">KYN89_15245</name>
</gene>
<dbReference type="Proteomes" id="UP000759298">
    <property type="component" value="Unassembled WGS sequence"/>
</dbReference>
<accession>A0ABS7PH54</accession>
<organism evidence="1 2">
    <name type="scientific">Alteriqipengyuania abyssalis</name>
    <dbReference type="NCBI Taxonomy" id="2860200"/>
    <lineage>
        <taxon>Bacteria</taxon>
        <taxon>Pseudomonadati</taxon>
        <taxon>Pseudomonadota</taxon>
        <taxon>Alphaproteobacteria</taxon>
        <taxon>Sphingomonadales</taxon>
        <taxon>Erythrobacteraceae</taxon>
        <taxon>Alteriqipengyuania</taxon>
    </lineage>
</organism>
<evidence type="ECO:0000313" key="1">
    <source>
        <dbReference type="EMBL" id="MBY8338403.1"/>
    </source>
</evidence>
<dbReference type="EMBL" id="JAHWXP010000006">
    <property type="protein sequence ID" value="MBY8338403.1"/>
    <property type="molecule type" value="Genomic_DNA"/>
</dbReference>
<dbReference type="RefSeq" id="WP_222825872.1">
    <property type="nucleotide sequence ID" value="NZ_JAHWXP010000006.1"/>
</dbReference>
<comment type="caution">
    <text evidence="1">The sequence shown here is derived from an EMBL/GenBank/DDBJ whole genome shotgun (WGS) entry which is preliminary data.</text>
</comment>